<dbReference type="Gene3D" id="1.20.920.30">
    <property type="match status" value="1"/>
</dbReference>
<dbReference type="SMART" id="SM00382">
    <property type="entry name" value="AAA"/>
    <property type="match status" value="3"/>
</dbReference>
<dbReference type="Pfam" id="PF03028">
    <property type="entry name" value="Dynein_heavy"/>
    <property type="match status" value="1"/>
</dbReference>
<feature type="domain" description="AAA+ ATPase" evidence="16">
    <location>
        <begin position="2569"/>
        <end position="2695"/>
    </location>
</feature>
<evidence type="ECO:0000256" key="14">
    <source>
        <dbReference type="SAM" id="Coils"/>
    </source>
</evidence>
<keyword evidence="6" id="KW-0547">Nucleotide-binding</keyword>
<keyword evidence="3" id="KW-0963">Cytoplasm</keyword>
<dbReference type="Pfam" id="PF18199">
    <property type="entry name" value="Dynein_C"/>
    <property type="match status" value="1"/>
</dbReference>
<feature type="region of interest" description="Disordered" evidence="15">
    <location>
        <begin position="3209"/>
        <end position="3234"/>
    </location>
</feature>
<dbReference type="OrthoDB" id="10251809at2759"/>
<dbReference type="InterPro" id="IPR041228">
    <property type="entry name" value="Dynein_C"/>
</dbReference>
<dbReference type="FunFam" id="3.40.50.300:FF:000044">
    <property type="entry name" value="Dynein heavy chain 5, axonemal"/>
    <property type="match status" value="1"/>
</dbReference>
<dbReference type="PANTHER" id="PTHR22878:SF63">
    <property type="entry name" value="DYNEIN AXONEMAL HEAVY CHAIN 10"/>
    <property type="match status" value="1"/>
</dbReference>
<feature type="domain" description="AAA+ ATPase" evidence="16">
    <location>
        <begin position="2905"/>
        <end position="3061"/>
    </location>
</feature>
<dbReference type="FunFam" id="3.40.50.300:FF:000049">
    <property type="entry name" value="Dynein, axonemal, heavy chain 5"/>
    <property type="match status" value="1"/>
</dbReference>
<evidence type="ECO:0000256" key="8">
    <source>
        <dbReference type="ARBA" id="ARBA00023017"/>
    </source>
</evidence>
<dbReference type="InterPro" id="IPR041658">
    <property type="entry name" value="AAA_lid_11"/>
</dbReference>
<dbReference type="Pfam" id="PF18198">
    <property type="entry name" value="AAA_lid_11"/>
    <property type="match status" value="1"/>
</dbReference>
<protein>
    <submittedName>
        <fullName evidence="19">Dynein heavy chain 2, axonemal</fullName>
    </submittedName>
</protein>
<dbReference type="Gene3D" id="1.10.8.710">
    <property type="match status" value="1"/>
</dbReference>
<dbReference type="GO" id="GO:0097729">
    <property type="term" value="C:9+2 motile cilium"/>
    <property type="evidence" value="ECO:0007669"/>
    <property type="project" value="UniProtKB-ARBA"/>
</dbReference>
<feature type="domain" description="AAA+ ATPase" evidence="16">
    <location>
        <begin position="1954"/>
        <end position="2057"/>
    </location>
</feature>
<dbReference type="FunFam" id="1.20.58.1120:FF:000008">
    <property type="entry name" value="Dynein heavy chain 10, axonemal"/>
    <property type="match status" value="1"/>
</dbReference>
<reference evidence="19" key="1">
    <citation type="submission" date="2016-04" db="UniProtKB">
        <authorList>
            <consortium name="WormBaseParasite"/>
        </authorList>
    </citation>
    <scope>IDENTIFICATION</scope>
</reference>
<dbReference type="GO" id="GO:0045505">
    <property type="term" value="F:dynein intermediate chain binding"/>
    <property type="evidence" value="ECO:0007669"/>
    <property type="project" value="InterPro"/>
</dbReference>
<comment type="subcellular location">
    <subcellularLocation>
        <location evidence="1">Cytoplasm</location>
        <location evidence="1">Cytoskeleton</location>
        <location evidence="1">Cilium axoneme</location>
    </subcellularLocation>
</comment>
<evidence type="ECO:0000256" key="10">
    <source>
        <dbReference type="ARBA" id="ARBA00023069"/>
    </source>
</evidence>
<dbReference type="GO" id="GO:0007018">
    <property type="term" value="P:microtubule-based movement"/>
    <property type="evidence" value="ECO:0007669"/>
    <property type="project" value="InterPro"/>
</dbReference>
<evidence type="ECO:0000256" key="1">
    <source>
        <dbReference type="ARBA" id="ARBA00004430"/>
    </source>
</evidence>
<keyword evidence="7" id="KW-0067">ATP-binding</keyword>
<dbReference type="InterPro" id="IPR027417">
    <property type="entry name" value="P-loop_NTPase"/>
</dbReference>
<evidence type="ECO:0000259" key="16">
    <source>
        <dbReference type="SMART" id="SM00382"/>
    </source>
</evidence>
<comment type="similarity">
    <text evidence="2">Belongs to the dynein heavy chain family.</text>
</comment>
<dbReference type="Pfam" id="PF12781">
    <property type="entry name" value="AAA_9"/>
    <property type="match status" value="1"/>
</dbReference>
<dbReference type="GO" id="GO:0005524">
    <property type="term" value="F:ATP binding"/>
    <property type="evidence" value="ECO:0007669"/>
    <property type="project" value="UniProtKB-KW"/>
</dbReference>
<feature type="coiled-coil region" evidence="14">
    <location>
        <begin position="3372"/>
        <end position="3420"/>
    </location>
</feature>
<dbReference type="Pfam" id="PF12774">
    <property type="entry name" value="AAA_6"/>
    <property type="match status" value="1"/>
</dbReference>
<dbReference type="FunFam" id="1.20.920.20:FF:000001">
    <property type="entry name" value="dynein heavy chain 2, axonemal"/>
    <property type="match status" value="1"/>
</dbReference>
<feature type="compositionally biased region" description="Basic and acidic residues" evidence="15">
    <location>
        <begin position="3216"/>
        <end position="3234"/>
    </location>
</feature>
<dbReference type="Gene3D" id="1.10.8.1220">
    <property type="match status" value="1"/>
</dbReference>
<dbReference type="InterPro" id="IPR041466">
    <property type="entry name" value="Dynein_AAA5_ext"/>
</dbReference>
<gene>
    <name evidence="17" type="ORF">HDID_LOCUS7161</name>
</gene>
<evidence type="ECO:0000256" key="3">
    <source>
        <dbReference type="ARBA" id="ARBA00022490"/>
    </source>
</evidence>
<keyword evidence="4" id="KW-0493">Microtubule</keyword>
<dbReference type="GO" id="GO:0008569">
    <property type="term" value="F:minus-end-directed microtubule motor activity"/>
    <property type="evidence" value="ECO:0007669"/>
    <property type="project" value="InterPro"/>
</dbReference>
<keyword evidence="13" id="KW-0966">Cell projection</keyword>
<dbReference type="Gene3D" id="1.10.8.720">
    <property type="entry name" value="Region D6 of dynein motor"/>
    <property type="match status" value="1"/>
</dbReference>
<accession>A0A158QEC7</accession>
<evidence type="ECO:0000256" key="9">
    <source>
        <dbReference type="ARBA" id="ARBA00023054"/>
    </source>
</evidence>
<dbReference type="GO" id="GO:0005930">
    <property type="term" value="C:axoneme"/>
    <property type="evidence" value="ECO:0007669"/>
    <property type="project" value="UniProtKB-SubCell"/>
</dbReference>
<dbReference type="Gene3D" id="1.20.1270.280">
    <property type="match status" value="1"/>
</dbReference>
<evidence type="ECO:0000256" key="7">
    <source>
        <dbReference type="ARBA" id="ARBA00022840"/>
    </source>
</evidence>
<dbReference type="InterPro" id="IPR013602">
    <property type="entry name" value="Dynein_heavy_linker"/>
</dbReference>
<organism evidence="19">
    <name type="scientific">Hymenolepis diminuta</name>
    <name type="common">Rat tapeworm</name>
    <dbReference type="NCBI Taxonomy" id="6216"/>
    <lineage>
        <taxon>Eukaryota</taxon>
        <taxon>Metazoa</taxon>
        <taxon>Spiralia</taxon>
        <taxon>Lophotrochozoa</taxon>
        <taxon>Platyhelminthes</taxon>
        <taxon>Cestoda</taxon>
        <taxon>Eucestoda</taxon>
        <taxon>Cyclophyllidea</taxon>
        <taxon>Hymenolepididae</taxon>
        <taxon>Hymenolepis</taxon>
    </lineage>
</organism>
<dbReference type="InterPro" id="IPR042219">
    <property type="entry name" value="AAA_lid_11_sf"/>
</dbReference>
<dbReference type="EMBL" id="UYSG01010910">
    <property type="protein sequence ID" value="VDL59479.1"/>
    <property type="molecule type" value="Genomic_DNA"/>
</dbReference>
<dbReference type="WBParaSite" id="HDID_0000716301-mRNA-1">
    <property type="protein sequence ID" value="HDID_0000716301-mRNA-1"/>
    <property type="gene ID" value="HDID_0000716301"/>
</dbReference>
<evidence type="ECO:0000313" key="17">
    <source>
        <dbReference type="EMBL" id="VDL59479.1"/>
    </source>
</evidence>
<keyword evidence="5" id="KW-0677">Repeat</keyword>
<dbReference type="Gene3D" id="6.10.140.1060">
    <property type="match status" value="1"/>
</dbReference>
<dbReference type="PANTHER" id="PTHR22878">
    <property type="entry name" value="DYNEIN HEAVY CHAIN 6, AXONEMAL-LIKE-RELATED"/>
    <property type="match status" value="1"/>
</dbReference>
<dbReference type="InterPro" id="IPR042222">
    <property type="entry name" value="Dynein_2_N"/>
</dbReference>
<evidence type="ECO:0000256" key="2">
    <source>
        <dbReference type="ARBA" id="ARBA00008887"/>
    </source>
</evidence>
<dbReference type="FunFam" id="3.40.50.300:FF:000320">
    <property type="entry name" value="Dynein, axonemal, heavy chain 5"/>
    <property type="match status" value="1"/>
</dbReference>
<evidence type="ECO:0000256" key="12">
    <source>
        <dbReference type="ARBA" id="ARBA00023212"/>
    </source>
</evidence>
<evidence type="ECO:0000313" key="18">
    <source>
        <dbReference type="Proteomes" id="UP000274504"/>
    </source>
</evidence>
<evidence type="ECO:0000256" key="5">
    <source>
        <dbReference type="ARBA" id="ARBA00022737"/>
    </source>
</evidence>
<dbReference type="FunFam" id="1.20.140.100:FF:000001">
    <property type="entry name" value="dynein heavy chain 17, axonemal"/>
    <property type="match status" value="1"/>
</dbReference>
<dbReference type="InterPro" id="IPR026983">
    <property type="entry name" value="DHC"/>
</dbReference>
<dbReference type="FunFam" id="1.10.287.2620:FF:000001">
    <property type="entry name" value="Cytoplasmic dynein heavy chain 1"/>
    <property type="match status" value="1"/>
</dbReference>
<dbReference type="InterPro" id="IPR054354">
    <property type="entry name" value="DYNC2H1-like_lid"/>
</dbReference>
<dbReference type="Pfam" id="PF22597">
    <property type="entry name" value="DYN_lid"/>
    <property type="match status" value="1"/>
</dbReference>
<evidence type="ECO:0000256" key="4">
    <source>
        <dbReference type="ARBA" id="ARBA00022701"/>
    </source>
</evidence>
<evidence type="ECO:0000256" key="15">
    <source>
        <dbReference type="SAM" id="MobiDB-lite"/>
    </source>
</evidence>
<dbReference type="Gene3D" id="1.10.472.130">
    <property type="match status" value="1"/>
</dbReference>
<keyword evidence="10" id="KW-0969">Cilium</keyword>
<dbReference type="InterPro" id="IPR042228">
    <property type="entry name" value="Dynein_linker_3"/>
</dbReference>
<dbReference type="FunFam" id="3.20.180.20:FF:000001">
    <property type="entry name" value="Dynein axonemal heavy chain 5"/>
    <property type="match status" value="1"/>
</dbReference>
<dbReference type="InterPro" id="IPR013594">
    <property type="entry name" value="Dynein_heavy_tail"/>
</dbReference>
<dbReference type="FunFam" id="1.10.8.1220:FF:000001">
    <property type="entry name" value="Dynein axonemal heavy chain 5"/>
    <property type="match status" value="1"/>
</dbReference>
<dbReference type="Gene3D" id="1.10.287.2620">
    <property type="match status" value="1"/>
</dbReference>
<sequence length="4446" mass="511009">MADDRVLWTKHIVYNYFNLQSDDIFAEFLKRDEEINRFYLERFLDSPPESTEISVLFTTKTGKETIFEEVEIPIEPQDEGIGPIDISNNSSTLLGNVSDNKSIKGSDQNELEAQSVVSEDNLLRFRKQMVPKEIEKTHLFAKYGSCCFTDPDIQYLCLLRVQKGSIPIPGSLEQAIATMPSYFEIIFATGNWFYQLQSILSKVYSSYLATITLKPSIHKPRLSNSYRSDEFSLKYHKFLQVVSETSDLLHSGNEFEVPSIDMEGNEQTILQNKKITNVIEATVVQWGYKVREIIDELKSRSTQGEGPLAEIEYWRDRATSLGRLVDEVAQPQIQRVLKLYSLKERISPQSVFEILHRSYIEATDNVKFLELVERYFKIMTYHTVINDIIESLCPLMQALQMIWIISPYYSKDDRMSVIFERIAWCLCNRVSRMLAPTELFKIPFDDILVQISNGKRLLQSWKSTYMARRADIEASGREYRWEFDKNLLFGKSDYLITVCDDMKEVVHIIKEYETMFGPEIKSMVSDQKHFDLLTENILKLHESFKFLTFDPFTLENKSKWETQMQHFHLVVDALDSDAKGCLEDSFRTLHSSDDALKVLQRLLESHPRKDIARLFEDRYSDILERYDKELSLIETTFTEGSADAGHFAALLGPRYLPPISSSICWVRHLQARITAPMLKMHNIEQLMESDRGKEVHDRYLCLAKRMIQFERDLYNTWCQQVRENLERLMEKKLWKSATTSKPIPSMKSNRRTSLATTLMKRHSVFGRELTRQVKPSLKFNFEVDFGVELIQIIAETKFLQTLGFTVPDSTCCVALKERELLRQRMALGDLANSVRTKIEALSHVELITLDDHLLQLRTVLEPAWEQLNWTSLIIDRYLVKASEAFHKFCKLIKTVEKAKAKIELILRGVAKASLFYPSSTENEFYELRSFKAYLHETMDTRTVNLESLAKKHAEASTILFNLEKDITGKMSTGKNPKMIHFFEYWERQCFDTVHRMVINNLKRFLQLLRHPKRSLFAVDLILAGSDVVSSPQPIEFYQLMIQDVRDAVKSTQVFIRWQPRTCIASQGIKVPDREDLVYFTFYDDIIKSTAVTDIFNLIDRTIFQAGEKLKRHQEKYRQYKHLLTPHKKSSVEKWRASNPTVAQIRQRMYNMNTEFDDLNASIVDFQTDFFTLRTKLLVEELQMHRQKWISAYGDLFRDRIYLLSRQLKDTIRNFQSRLQIQPTAKSHLQALLVTLRNIEDARADSEEQIAGIVECQNLLRQNSLEITLSEEADFKSVRESWNDLLKHAKEAKDRLRIPRRQFKRATKCEANQFAKTLNKFIQKFENEGPMNVRENLDRGLVLMKEYNEEIQGLTVKYRELLAAERLFDLPASYSESLIKAQKQMESLEKIYKVYADQKVLIEEWSNVLWCDANLTVLQNEAEYLQQTLQKMPKQIRHMEIAKALKVHLSAFADSVALLSDLKNDALRRRHWTMLMERTKHDFALSLEEFTLRNIFDMHLSQFKVEIDEVLSTALREFSIEKGSAEINETLKNLKLEIREYAPEGKKRGLIIAGLDEIIQTLDDSSISLQSMGGSRFAAPFIEEIRRLEKEVTIASEVLDIWTAVQRKWLYLEGVFAGGDIHSRIPNEAHKFDKLNFVFRKIVEEASKSPSVRTWCLKSGRSTELQSISAGFETCQKSLKNYLKTKRNTFPRFFFISDDELLTMLGSSECSCVQEHLIKMFTNITSLEFAKDEQGIPTAVGMISSEGEKMKFKEPVECTGRIEDWMTKVENMMRKTNLSVTKEAVYRYRESTKRVDWAMRYQGMVSLAASQVWWTWEVEDAFRHMSSVFSNLKPDKSAMEKFSKQQLSQLEEIVQRIRGELSPNDRTKLTTLLIIDVHARDVVDGFVRDSIIEAKAFEWQSQLRYYWSRSCDHLRLQQCNGSFDYGYEYMGLNGRLVITPLTDRIYLTLTQALSMHLGACAVGPAGTGKTETVKDLAKALATFCLVTNCGDTMDYKSLSRIFSGLCQTGAWGCFDEFNRIEISVLSVISTQLRLIQDAHIQSVRKFAFEGEVIDFNPRVGVFITMNPGYAGRTELPESVKVQFRQVVVAVPDRQLICEVMLFAQGFSKARILAIKTHTFYYLAERQLSKQHHYDFSMRTLKAVLRMGGELRRREPELDEISVIIRALRDVNLPKLIHEDAELFLDLICDLFPGLSSPKSENRELLDAVKDWLSGEKYIEVDKQVEKVMQLHGTMQTRHSTMVVGPTCGGKSVIIMAYCGAQRRLGITTNLIPLNPKDRCVAELYGILDPNTRDWKDGLLSQIFRETNKPSGIKVNNIILFDGDVDPLWVENMNSVMDDNRLLTLPNGERIRLQPDCCLLFEVGNLEYASPATVSRCGMVYINPQDLEYSVVWQRWKLTHKDLDDCYVRVLDNLFEKYLSRLMTLNINFVVPLTPVGLINQLCYLLDSLLIGVKEASANCLEAILLHALTFSIGSCLLDDSDRTIFDDKVKELSALPTIEEEGEGIKEGFIPNTHPRLEDFYFDVEKRIWIPWSRTVPSYQYDPEVDFSEIVVPTKDTIIMKWILEKNVQVNRPVLLVGETGTSKTISVNRFLTEQDKSTHQIMRINFSSRTTAEDLFNCLDANLEKRSKDLYGPIAGKRLLLFIDDLHMPETDPYGTQQPLALLKLLLTNQGFYDRSNSELKWRRICDTSYIAAMVPTKGTDPRCLSKFSVFHAAPLSKSTLFAIPSSILNGHVQTGFQHTVVEAVPAIIQATLNVYEFLLQKLHATPVKFHYAFNFRDLRRVCGGLCRMSPGKFSTPSQVVRLWRHEMLRVFVDRLITDEDINLVKSQINSETANLDPSDKDEILKDPVLFGEYTTELEEGEIAHYEDKGDYNAVQEQYSEHSRLVLFNDALDHLSRLHRIISTPGGHGLCVGVSGSGKTVLIKLAVLAAGCDVFQISLSRNYTEKHFREEVKNLYLRFVKGNKRIVFLVSEDDIIDEAFLEIINSMLVGTDVSSFFSEEERETIANDLQEELTKDGLEGTREVIWENFSRKVAKNLHVMLVMSPEGNTLRRRCINFPGLLTNTTIDWFFAWPEEALRVVARTTLSSENSLIPPVHYDALIDHIIHVHRSVEKWTREFMKKWKRTNFVTPKHFLDFITNYLGLLSEKDRSISALCDRFSKGVEKLDDASSQIKELNEKLVVQQIAVKEKAEACESLLNNIIESQNIATEKQAQSSEKVKEMETQSKEIESEKKEAESALSKALPALEQARASLSELTKNDVTEIRSFVKPPRPVQVVSECICIFKGMTDVSWKSAKGMMADTNFLQSLQTMDVDSIGPKQFSAVKEYLIGSKIATEQMQTVSKAGAGFLRFVHAVLGYCEVLKDVHPKREKVAKLEKLFSQNERDLDRIKHELTKVEEDIKQLNEKLAATKEEQATLQKETKIMECRLVAADKLINGLGSESIRWREEVKMLNKKRQRLLGDCLISAAFLTYTGPFFYNLRQKMLHDDWLPDIASREIPLSEDFKPIHLLTDEVTVANWNANGLPGDELSIQNGILATRASRFSLFIDPQQQALKWIKNMEEKNKLRVATSSDPDFLKYLELAIKFGTPFLFEDVYDYIDPIIQNVLSKNILRDKNGSYVMLGNKKVDYDPNFRLYLNTKLSNPAYGAKVFGNAIVINCTITEEALENQLLGVIVKHEQSSLEEKKNILIHTISDNRKILKELENSLLLNLALSTGNILDNEELINTMEETKHKATDTAQKLALAAETAAEVEALSNAFRPAAKRGALLFFILTDMATISPMYQFSLAAYKKLFETALNRSMPDTVLNKRLTNIITTLTEVVYTYGCTGFFEHHKLLFSFQISLTLQFDAGNINQDEIDFFVKGNVTVGSESEKCPVAWLTNANWRDIQRLEEVLPLQFKELSKSVSTNQKEWKKWYSLNNLENEPPPYFKKVTSFQKLCLLRCFRVDRICRAVDHFVAETLGKSFVSSQEPSLTSLYEQSQPETPIVVILSPGSDPTESLKKFAKSRLDLDPSTNLKFLSMGQGQERAALNLLKNASADGSWLILQNCHLLVKWIPHLIKAIESTKKFHPHFRLWITTEPSPDFPIGFLQQSLKIVTEPLMGLKRNLRATFLEIPASKFAECQHLAFSTLAYTLSFFHSVVQERRQYGKLGWNIPYDFNLSDFHASLTVITDQLKLTKVESEISWESLRYLIDEVMYGGRVIDGFDRRVLQTYINEYFGEFLFDKWQHFHFYANKKIIYTIPCDVSREGIIKYIDSLPTNSSPEVLGLNANAEIDIFTSQAHKLWNHLLTLRRDTGIGNPSTDPGAIEMSLTSEVTERILQSLPSPFDRDALRESLKSKIIPSTAFLLQELVHFNRLVNQMQTSLVELKRALSGEVALSSDLEQMATSLRNGQLPSNWRNLAPETRKSLANWLAHFQRRTEQYKAWVSVVMSSRCPQVVCVCVFS</sequence>
<name>A0A158QEC7_HYMDI</name>
<keyword evidence="8" id="KW-0243">Dynein</keyword>
<dbReference type="Gene3D" id="3.40.50.300">
    <property type="entry name" value="P-loop containing nucleotide triphosphate hydrolases"/>
    <property type="match status" value="5"/>
</dbReference>
<dbReference type="InterPro" id="IPR004273">
    <property type="entry name" value="Dynein_heavy_D6_P-loop"/>
</dbReference>
<evidence type="ECO:0000256" key="11">
    <source>
        <dbReference type="ARBA" id="ARBA00023175"/>
    </source>
</evidence>
<dbReference type="Gene3D" id="1.20.140.100">
    <property type="entry name" value="Dynein heavy chain, N-terminal domain 2"/>
    <property type="match status" value="1"/>
</dbReference>
<feature type="coiled-coil region" evidence="14">
    <location>
        <begin position="1343"/>
        <end position="1397"/>
    </location>
</feature>
<evidence type="ECO:0000313" key="19">
    <source>
        <dbReference type="WBParaSite" id="HDID_0000716301-mRNA-1"/>
    </source>
</evidence>
<reference evidence="17 18" key="2">
    <citation type="submission" date="2018-11" db="EMBL/GenBank/DDBJ databases">
        <authorList>
            <consortium name="Pathogen Informatics"/>
        </authorList>
    </citation>
    <scope>NUCLEOTIDE SEQUENCE [LARGE SCALE GENOMIC DNA]</scope>
</reference>
<dbReference type="InterPro" id="IPR003593">
    <property type="entry name" value="AAA+_ATPase"/>
</dbReference>
<dbReference type="Pfam" id="PF12777">
    <property type="entry name" value="MT"/>
    <property type="match status" value="1"/>
</dbReference>
<dbReference type="Gene3D" id="1.20.58.1120">
    <property type="match status" value="1"/>
</dbReference>
<dbReference type="GO" id="GO:0051959">
    <property type="term" value="F:dynein light intermediate chain binding"/>
    <property type="evidence" value="ECO:0007669"/>
    <property type="project" value="InterPro"/>
</dbReference>
<keyword evidence="9 14" id="KW-0175">Coiled coil</keyword>
<evidence type="ECO:0000256" key="13">
    <source>
        <dbReference type="ARBA" id="ARBA00023273"/>
    </source>
</evidence>
<dbReference type="GO" id="GO:0005874">
    <property type="term" value="C:microtubule"/>
    <property type="evidence" value="ECO:0007669"/>
    <property type="project" value="UniProtKB-KW"/>
</dbReference>
<proteinExistence type="inferred from homology"/>
<evidence type="ECO:0000256" key="6">
    <source>
        <dbReference type="ARBA" id="ARBA00022741"/>
    </source>
</evidence>
<dbReference type="Pfam" id="PF08385">
    <property type="entry name" value="DHC_N1"/>
    <property type="match status" value="1"/>
</dbReference>
<dbReference type="Pfam" id="PF12775">
    <property type="entry name" value="AAA_7"/>
    <property type="match status" value="1"/>
</dbReference>
<dbReference type="InterPro" id="IPR043157">
    <property type="entry name" value="Dynein_AAA1S"/>
</dbReference>
<keyword evidence="12" id="KW-0206">Cytoskeleton</keyword>
<dbReference type="Gene3D" id="3.20.180.20">
    <property type="entry name" value="Dynein heavy chain, N-terminal domain 2"/>
    <property type="match status" value="1"/>
</dbReference>
<dbReference type="InterPro" id="IPR024743">
    <property type="entry name" value="Dynein_HC_stalk"/>
</dbReference>
<dbReference type="FunFam" id="1.10.8.710:FF:000001">
    <property type="entry name" value="Dynein axonemal heavy chain 2"/>
    <property type="match status" value="1"/>
</dbReference>
<dbReference type="Pfam" id="PF17852">
    <property type="entry name" value="Dynein_AAA_lid"/>
    <property type="match status" value="1"/>
</dbReference>
<dbReference type="InterPro" id="IPR035706">
    <property type="entry name" value="AAA_9"/>
</dbReference>
<dbReference type="SUPFAM" id="SSF52540">
    <property type="entry name" value="P-loop containing nucleoside triphosphate hydrolases"/>
    <property type="match status" value="4"/>
</dbReference>
<keyword evidence="11" id="KW-0505">Motor protein</keyword>
<dbReference type="GO" id="GO:0030286">
    <property type="term" value="C:dynein complex"/>
    <property type="evidence" value="ECO:0007669"/>
    <property type="project" value="UniProtKB-KW"/>
</dbReference>
<dbReference type="InterPro" id="IPR024317">
    <property type="entry name" value="Dynein_heavy_chain_D4_dom"/>
</dbReference>
<dbReference type="Proteomes" id="UP000274504">
    <property type="component" value="Unassembled WGS sequence"/>
</dbReference>
<dbReference type="Pfam" id="PF08393">
    <property type="entry name" value="DHC_N2"/>
    <property type="match status" value="1"/>
</dbReference>
<dbReference type="STRING" id="6216.A0A158QEC7"/>
<dbReference type="Gene3D" id="1.20.920.20">
    <property type="match status" value="1"/>
</dbReference>
<dbReference type="Pfam" id="PF12780">
    <property type="entry name" value="AAA_8"/>
    <property type="match status" value="1"/>
</dbReference>
<dbReference type="InterPro" id="IPR035699">
    <property type="entry name" value="AAA_6"/>
</dbReference>